<dbReference type="SUPFAM" id="SSF49313">
    <property type="entry name" value="Cadherin-like"/>
    <property type="match status" value="1"/>
</dbReference>
<organism evidence="2">
    <name type="scientific">marine metagenome</name>
    <dbReference type="NCBI Taxonomy" id="408172"/>
    <lineage>
        <taxon>unclassified sequences</taxon>
        <taxon>metagenomes</taxon>
        <taxon>ecological metagenomes</taxon>
    </lineage>
</organism>
<dbReference type="InterPro" id="IPR015919">
    <property type="entry name" value="Cadherin-like_sf"/>
</dbReference>
<feature type="domain" description="Cadherin" evidence="1">
    <location>
        <begin position="85"/>
        <end position="180"/>
    </location>
</feature>
<sequence>ITLSASDVDDNNLNFDLTEAPDWLLFDYISTISGTPENEDVGDHNVTVTVTDGGLDTDFIIEQVFTITVVNTNDAPFFGLSNAPTLLEDFSDTNTIEIIDFSDPDVSDTAHVFSITPESVSWTNVTIDASSGIVTIVSVADSSGSATFTVMVDDQNDENNSNFSRNFILAVLSQNDAPVFELSGDITVDEDFVAPAAVMVTPGDIPPDEEDQVVTYSILPASVSFADVSIDANTGEVMISSVPNKWGSSTFTVTANDGGQQNWTFSQPFVLTVNPVNDPVTISTPIEDLFVSHYTDGTIDVARLDTIFFDIESDALEYSLEVLNPSEFLTAEITEENKVVLTFGSHILNGEELTQFVGEAEIIITATEVDPSEPGEPTNVTDALLVQDKIEPTFEIGVLQNTIAPGFMQFYLFHSEVLSGAPVVSITGEGIDTLSVGTNDNLPSSPYFSNLSTDYAGTLTLQVSAEDTSENFSDTTYAFISQPIPANLSRQISLGRSGAFMEIPEEAFPVNDHLIVIPDYYGFQYIHQEVDDETEENLIDVVNISTMEDQYQQSVTFGVQSESVLEWIGLSPGFYSLIDGDWEYIPTFVLQSENKIFCLIDKPGTYVLKQGAESSPTVLPEQFALKQNYPNPFNPRTIIEYDIPYGSKGLEQIPTSLVIYDLLGREVINLVDGNLSPGTYSVVWSGVDKIGSRVASGVYFYSLRTGSFSDTRKMILLR</sequence>
<evidence type="ECO:0000313" key="2">
    <source>
        <dbReference type="EMBL" id="SVA76720.1"/>
    </source>
</evidence>
<dbReference type="EMBL" id="UINC01018294">
    <property type="protein sequence ID" value="SVA76720.1"/>
    <property type="molecule type" value="Genomic_DNA"/>
</dbReference>
<proteinExistence type="predicted"/>
<accession>A0A381YID7</accession>
<dbReference type="GO" id="GO:0007156">
    <property type="term" value="P:homophilic cell adhesion via plasma membrane adhesion molecules"/>
    <property type="evidence" value="ECO:0007669"/>
    <property type="project" value="InterPro"/>
</dbReference>
<feature type="non-terminal residue" evidence="2">
    <location>
        <position position="1"/>
    </location>
</feature>
<feature type="domain" description="Cadherin" evidence="1">
    <location>
        <begin position="2"/>
        <end position="78"/>
    </location>
</feature>
<name>A0A381YID7_9ZZZZ</name>
<dbReference type="GO" id="GO:0016020">
    <property type="term" value="C:membrane"/>
    <property type="evidence" value="ECO:0007669"/>
    <property type="project" value="InterPro"/>
</dbReference>
<dbReference type="GO" id="GO:0005509">
    <property type="term" value="F:calcium ion binding"/>
    <property type="evidence" value="ECO:0007669"/>
    <property type="project" value="InterPro"/>
</dbReference>
<protein>
    <recommendedName>
        <fullName evidence="1">Cadherin domain-containing protein</fullName>
    </recommendedName>
</protein>
<dbReference type="AlphaFoldDB" id="A0A381YID7"/>
<dbReference type="Gene3D" id="2.60.40.10">
    <property type="entry name" value="Immunoglobulins"/>
    <property type="match status" value="2"/>
</dbReference>
<dbReference type="InterPro" id="IPR013783">
    <property type="entry name" value="Ig-like_fold"/>
</dbReference>
<reference evidence="2" key="1">
    <citation type="submission" date="2018-05" db="EMBL/GenBank/DDBJ databases">
        <authorList>
            <person name="Lanie J.A."/>
            <person name="Ng W.-L."/>
            <person name="Kazmierczak K.M."/>
            <person name="Andrzejewski T.M."/>
            <person name="Davidsen T.M."/>
            <person name="Wayne K.J."/>
            <person name="Tettelin H."/>
            <person name="Glass J.I."/>
            <person name="Rusch D."/>
            <person name="Podicherti R."/>
            <person name="Tsui H.-C.T."/>
            <person name="Winkler M.E."/>
        </authorList>
    </citation>
    <scope>NUCLEOTIDE SEQUENCE</scope>
</reference>
<dbReference type="Gene3D" id="2.60.40.4070">
    <property type="match status" value="1"/>
</dbReference>
<dbReference type="NCBIfam" id="TIGR04183">
    <property type="entry name" value="Por_Secre_tail"/>
    <property type="match status" value="1"/>
</dbReference>
<dbReference type="InterPro" id="IPR026444">
    <property type="entry name" value="Secre_tail"/>
</dbReference>
<evidence type="ECO:0000259" key="1">
    <source>
        <dbReference type="PROSITE" id="PS50268"/>
    </source>
</evidence>
<gene>
    <name evidence="2" type="ORF">METZ01_LOCUS129574</name>
</gene>
<dbReference type="PROSITE" id="PS50268">
    <property type="entry name" value="CADHERIN_2"/>
    <property type="match status" value="2"/>
</dbReference>
<dbReference type="InterPro" id="IPR002126">
    <property type="entry name" value="Cadherin-like_dom"/>
</dbReference>
<dbReference type="Pfam" id="PF05345">
    <property type="entry name" value="He_PIG"/>
    <property type="match status" value="1"/>
</dbReference>